<dbReference type="AlphaFoldDB" id="I4YBE5"/>
<dbReference type="Proteomes" id="UP000005242">
    <property type="component" value="Unassembled WGS sequence"/>
</dbReference>
<dbReference type="GeneID" id="18472934"/>
<proteinExistence type="predicted"/>
<evidence type="ECO:0000313" key="1">
    <source>
        <dbReference type="EMBL" id="EIM21287.1"/>
    </source>
</evidence>
<reference evidence="1 2" key="1">
    <citation type="journal article" date="2012" name="Fungal Genet. Biol.">
        <title>The genome of the xerotolerant mold Wallemia sebi reveals adaptations to osmotic stress and suggests cryptic sexual reproduction.</title>
        <authorList>
            <person name="Padamsee M."/>
            <person name="Kumar T.K.A."/>
            <person name="Riley R."/>
            <person name="Binder M."/>
            <person name="Boyd A."/>
            <person name="Calvo A.M."/>
            <person name="Furukawa K."/>
            <person name="Hesse C."/>
            <person name="Hohmann S."/>
            <person name="James T.Y."/>
            <person name="LaButti K."/>
            <person name="Lapidus A."/>
            <person name="Lindquist E."/>
            <person name="Lucas S."/>
            <person name="Miller K."/>
            <person name="Shantappa S."/>
            <person name="Grigoriev I.V."/>
            <person name="Hibbett D.S."/>
            <person name="McLaughlin D.J."/>
            <person name="Spatafora J.W."/>
            <person name="Aime M.C."/>
        </authorList>
    </citation>
    <scope>NUCLEOTIDE SEQUENCE [LARGE SCALE GENOMIC DNA]</scope>
    <source>
        <strain evidence="2">ATCC MYA-4683 / CBS 633.66</strain>
    </source>
</reference>
<dbReference type="KEGG" id="wse:WALSEDRAFT_57617"/>
<evidence type="ECO:0000313" key="2">
    <source>
        <dbReference type="Proteomes" id="UP000005242"/>
    </source>
</evidence>
<name>I4YBE5_WALMC</name>
<dbReference type="InParanoid" id="I4YBE5"/>
<gene>
    <name evidence="1" type="ORF">WALSEDRAFT_57617</name>
</gene>
<dbReference type="HOGENOM" id="CLU_866548_0_0_1"/>
<dbReference type="RefSeq" id="XP_006958640.1">
    <property type="nucleotide sequence ID" value="XM_006958578.1"/>
</dbReference>
<accession>I4YBE5</accession>
<dbReference type="EMBL" id="JH668233">
    <property type="protein sequence ID" value="EIM21287.1"/>
    <property type="molecule type" value="Genomic_DNA"/>
</dbReference>
<organism evidence="1 2">
    <name type="scientific">Wallemia mellicola (strain ATCC MYA-4683 / CBS 633.66)</name>
    <name type="common">Wallemia sebi (CBS 633.66)</name>
    <dbReference type="NCBI Taxonomy" id="671144"/>
    <lineage>
        <taxon>Eukaryota</taxon>
        <taxon>Fungi</taxon>
        <taxon>Dikarya</taxon>
        <taxon>Basidiomycota</taxon>
        <taxon>Wallemiomycotina</taxon>
        <taxon>Wallemiomycetes</taxon>
        <taxon>Wallemiales</taxon>
        <taxon>Wallemiaceae</taxon>
        <taxon>Wallemia</taxon>
    </lineage>
</organism>
<keyword evidence="2" id="KW-1185">Reference proteome</keyword>
<protein>
    <submittedName>
        <fullName evidence="1">Uncharacterized protein</fullName>
    </submittedName>
</protein>
<sequence length="321" mass="36828">MDVAFRVMNYRHILSLFVTTISLSGMGIEELIKPNIVNVLLSTAIDYDELRYHSLLIFKYSVYSMGAKMAINLSAKDGLFCLWLREIVYLLSGIVEEDIDEETYEARQFAYQVIRHYEQKNAIDLPVKVLHRNLSDEVVNELLKSIKNHVGDTLSQSIDDYAITAISIRENKVNEYGNLRYIKTDQSEDLVDVLTTTNNDEYLSDYPEFFCIVNRKANTTVKATIENNPLLCYDLFFNLQLYLCNHRRPYKQLAPTILLNSDVIFNISLLKTFIVTSDSFSDLQPGDNFINQLLSDTKDTSHTKAINAVKISLLNKSITFV</sequence>